<gene>
    <name evidence="2" type="ORF">H9631_20985</name>
</gene>
<evidence type="ECO:0000313" key="2">
    <source>
        <dbReference type="EMBL" id="MBD8007521.1"/>
    </source>
</evidence>
<feature type="transmembrane region" description="Helical" evidence="1">
    <location>
        <begin position="94"/>
        <end position="118"/>
    </location>
</feature>
<feature type="transmembrane region" description="Helical" evidence="1">
    <location>
        <begin position="67"/>
        <end position="88"/>
    </location>
</feature>
<name>A0ABR8VT17_9BACI</name>
<evidence type="ECO:0000256" key="1">
    <source>
        <dbReference type="SAM" id="Phobius"/>
    </source>
</evidence>
<keyword evidence="1" id="KW-1133">Transmembrane helix</keyword>
<accession>A0ABR8VT17</accession>
<protein>
    <recommendedName>
        <fullName evidence="4">Integral inner membrane protein</fullName>
    </recommendedName>
</protein>
<proteinExistence type="predicted"/>
<dbReference type="RefSeq" id="WP_191816217.1">
    <property type="nucleotide sequence ID" value="NZ_JACSPV010000064.1"/>
</dbReference>
<dbReference type="EMBL" id="JACSPV010000064">
    <property type="protein sequence ID" value="MBD8007521.1"/>
    <property type="molecule type" value="Genomic_DNA"/>
</dbReference>
<comment type="caution">
    <text evidence="2">The sequence shown here is derived from an EMBL/GenBank/DDBJ whole genome shotgun (WGS) entry which is preliminary data.</text>
</comment>
<evidence type="ECO:0000313" key="3">
    <source>
        <dbReference type="Proteomes" id="UP000648182"/>
    </source>
</evidence>
<keyword evidence="3" id="KW-1185">Reference proteome</keyword>
<keyword evidence="1" id="KW-0472">Membrane</keyword>
<reference evidence="2 3" key="1">
    <citation type="submission" date="2020-08" db="EMBL/GenBank/DDBJ databases">
        <title>A Genomic Blueprint of the Chicken Gut Microbiome.</title>
        <authorList>
            <person name="Gilroy R."/>
            <person name="Ravi A."/>
            <person name="Getino M."/>
            <person name="Pursley I."/>
            <person name="Horton D.L."/>
            <person name="Alikhan N.-F."/>
            <person name="Baker D."/>
            <person name="Gharbi K."/>
            <person name="Hall N."/>
            <person name="Watson M."/>
            <person name="Adriaenssens E.M."/>
            <person name="Foster-Nyarko E."/>
            <person name="Jarju S."/>
            <person name="Secka A."/>
            <person name="Antonio M."/>
            <person name="Oren A."/>
            <person name="Chaudhuri R."/>
            <person name="La Ragione R.M."/>
            <person name="Hildebrand F."/>
            <person name="Pallen M.J."/>
        </authorList>
    </citation>
    <scope>NUCLEOTIDE SEQUENCE [LARGE SCALE GENOMIC DNA]</scope>
    <source>
        <strain evidence="2 3">Sa1BUA2</strain>
    </source>
</reference>
<feature type="transmembrane region" description="Helical" evidence="1">
    <location>
        <begin position="38"/>
        <end position="60"/>
    </location>
</feature>
<organism evidence="2 3">
    <name type="scientific">Bacillus norwichensis</name>
    <dbReference type="NCBI Taxonomy" id="2762217"/>
    <lineage>
        <taxon>Bacteria</taxon>
        <taxon>Bacillati</taxon>
        <taxon>Bacillota</taxon>
        <taxon>Bacilli</taxon>
        <taxon>Bacillales</taxon>
        <taxon>Bacillaceae</taxon>
        <taxon>Bacillus</taxon>
    </lineage>
</organism>
<dbReference type="Proteomes" id="UP000648182">
    <property type="component" value="Unassembled WGS sequence"/>
</dbReference>
<sequence length="126" mass="13668">MVKRFSMVFLTMILSVVIVLLAAKNPTGPNTVSFDEPAILWLSIGILVVLFLPPLVLSFFNHLVVKIISAIYQAFIVLSFIALIPIGFIGSGFWVTVIAIVGTIVSICSIIVTILVGLKKRNLAIN</sequence>
<keyword evidence="1" id="KW-0812">Transmembrane</keyword>
<evidence type="ECO:0008006" key="4">
    <source>
        <dbReference type="Google" id="ProtNLM"/>
    </source>
</evidence>